<evidence type="ECO:0000313" key="2">
    <source>
        <dbReference type="Proteomes" id="UP000647183"/>
    </source>
</evidence>
<organism evidence="1 2">
    <name type="scientific">Luteimonas colneyensis</name>
    <dbReference type="NCBI Taxonomy" id="2762230"/>
    <lineage>
        <taxon>Bacteria</taxon>
        <taxon>Pseudomonadati</taxon>
        <taxon>Pseudomonadota</taxon>
        <taxon>Gammaproteobacteria</taxon>
        <taxon>Lysobacterales</taxon>
        <taxon>Lysobacteraceae</taxon>
        <taxon>Luteimonas</taxon>
    </lineage>
</organism>
<dbReference type="Pfam" id="PF13376">
    <property type="entry name" value="OmdA"/>
    <property type="match status" value="1"/>
</dbReference>
<dbReference type="Pfam" id="PF08922">
    <property type="entry name" value="DUF1905"/>
    <property type="match status" value="1"/>
</dbReference>
<accession>A0ABR8UHL4</accession>
<name>A0ABR8UHL4_9GAMM</name>
<sequence length="184" mass="19719">MALRAPARVRFKARLLCPAKPADADWAFLVLPQAASNRLPARSQVSVDGTFGTVPFQATLEPDGQGSHWLRVGKSLLDAAGVVAGDTVALNVAHVAEEPEPDVPPDLREALDANPAASATWDDITPLARRDWIQWMTSGRKAETRVKRIASGCDMLSSGKRRACCFDRSGMYSRGKLGPPEAAG</sequence>
<dbReference type="SUPFAM" id="SSF141694">
    <property type="entry name" value="AF2212/PG0164-like"/>
    <property type="match status" value="1"/>
</dbReference>
<protein>
    <submittedName>
        <fullName evidence="1">DUF1905 domain-containing protein</fullName>
    </submittedName>
</protein>
<dbReference type="InterPro" id="IPR015018">
    <property type="entry name" value="DUF1905"/>
</dbReference>
<dbReference type="Proteomes" id="UP000647183">
    <property type="component" value="Unassembled WGS sequence"/>
</dbReference>
<proteinExistence type="predicted"/>
<dbReference type="EMBL" id="JACSQJ010000002">
    <property type="protein sequence ID" value="MBD7987491.1"/>
    <property type="molecule type" value="Genomic_DNA"/>
</dbReference>
<reference evidence="1 2" key="1">
    <citation type="submission" date="2020-08" db="EMBL/GenBank/DDBJ databases">
        <title>A Genomic Blueprint of the Chicken Gut Microbiome.</title>
        <authorList>
            <person name="Gilroy R."/>
            <person name="Ravi A."/>
            <person name="Getino M."/>
            <person name="Pursley I."/>
            <person name="Horton D.L."/>
            <person name="Alikhan N.-F."/>
            <person name="Baker D."/>
            <person name="Gharbi K."/>
            <person name="Hall N."/>
            <person name="Watson M."/>
            <person name="Adriaenssens E.M."/>
            <person name="Foster-Nyarko E."/>
            <person name="Jarju S."/>
            <person name="Secka A."/>
            <person name="Antonio M."/>
            <person name="Oren A."/>
            <person name="Chaudhuri R."/>
            <person name="La Ragione R.M."/>
            <person name="Hildebrand F."/>
            <person name="Pallen M.J."/>
        </authorList>
    </citation>
    <scope>NUCLEOTIDE SEQUENCE [LARGE SCALE GENOMIC DNA]</scope>
    <source>
        <strain evidence="1 2">Sa2BVA3</strain>
    </source>
</reference>
<dbReference type="RefSeq" id="WP_191728727.1">
    <property type="nucleotide sequence ID" value="NZ_JACSQJ010000002.1"/>
</dbReference>
<comment type="caution">
    <text evidence="1">The sequence shown here is derived from an EMBL/GenBank/DDBJ whole genome shotgun (WGS) entry which is preliminary data.</text>
</comment>
<keyword evidence="2" id="KW-1185">Reference proteome</keyword>
<gene>
    <name evidence="1" type="ORF">H9645_05555</name>
</gene>
<dbReference type="InterPro" id="IPR037079">
    <property type="entry name" value="AF2212/PG0164-like_sf"/>
</dbReference>
<dbReference type="Gene3D" id="2.40.30.100">
    <property type="entry name" value="AF2212/PG0164-like"/>
    <property type="match status" value="1"/>
</dbReference>
<evidence type="ECO:0000313" key="1">
    <source>
        <dbReference type="EMBL" id="MBD7987491.1"/>
    </source>
</evidence>